<organism evidence="5 6">
    <name type="scientific">Candidatus Desulfobia pelagia</name>
    <dbReference type="NCBI Taxonomy" id="2841692"/>
    <lineage>
        <taxon>Bacteria</taxon>
        <taxon>Pseudomonadati</taxon>
        <taxon>Thermodesulfobacteriota</taxon>
        <taxon>Desulfobulbia</taxon>
        <taxon>Desulfobulbales</taxon>
        <taxon>Desulfobulbaceae</taxon>
        <taxon>Candidatus Desulfobia</taxon>
    </lineage>
</organism>
<dbReference type="GO" id="GO:0006508">
    <property type="term" value="P:proteolysis"/>
    <property type="evidence" value="ECO:0007669"/>
    <property type="project" value="UniProtKB-KW"/>
</dbReference>
<keyword evidence="2" id="KW-0378">Hydrolase</keyword>
<dbReference type="GO" id="GO:0008233">
    <property type="term" value="F:peptidase activity"/>
    <property type="evidence" value="ECO:0007669"/>
    <property type="project" value="UniProtKB-KW"/>
</dbReference>
<dbReference type="EMBL" id="JACNJZ010000052">
    <property type="protein sequence ID" value="MBC8316754.1"/>
    <property type="molecule type" value="Genomic_DNA"/>
</dbReference>
<evidence type="ECO:0000259" key="4">
    <source>
        <dbReference type="Pfam" id="PF16325"/>
    </source>
</evidence>
<evidence type="ECO:0000256" key="3">
    <source>
        <dbReference type="ARBA" id="ARBA00038374"/>
    </source>
</evidence>
<dbReference type="InterPro" id="IPR051454">
    <property type="entry name" value="RNA/ubiquinone_mod_enzymes"/>
</dbReference>
<dbReference type="Pfam" id="PF16325">
    <property type="entry name" value="Peptidase_U32_C"/>
    <property type="match status" value="1"/>
</dbReference>
<dbReference type="PANTHER" id="PTHR30217:SF6">
    <property type="entry name" value="TRNA HYDROXYLATION PROTEIN P"/>
    <property type="match status" value="1"/>
</dbReference>
<proteinExistence type="inferred from homology"/>
<dbReference type="InterPro" id="IPR032525">
    <property type="entry name" value="Peptidase_U32_C"/>
</dbReference>
<dbReference type="Pfam" id="PF01136">
    <property type="entry name" value="Peptidase_U32"/>
    <property type="match status" value="1"/>
</dbReference>
<dbReference type="Proteomes" id="UP000614424">
    <property type="component" value="Unassembled WGS sequence"/>
</dbReference>
<dbReference type="AlphaFoldDB" id="A0A8J6NBN9"/>
<dbReference type="InterPro" id="IPR001539">
    <property type="entry name" value="Peptidase_U32"/>
</dbReference>
<gene>
    <name evidence="5" type="ORF">H8E41_02540</name>
</gene>
<evidence type="ECO:0000313" key="6">
    <source>
        <dbReference type="Proteomes" id="UP000614424"/>
    </source>
</evidence>
<dbReference type="Gene3D" id="2.40.30.10">
    <property type="entry name" value="Translation factors"/>
    <property type="match status" value="1"/>
</dbReference>
<accession>A0A8J6NBN9</accession>
<evidence type="ECO:0000256" key="2">
    <source>
        <dbReference type="ARBA" id="ARBA00022801"/>
    </source>
</evidence>
<dbReference type="PROSITE" id="PS01276">
    <property type="entry name" value="PEPTIDASE_U32"/>
    <property type="match status" value="1"/>
</dbReference>
<comment type="similarity">
    <text evidence="3">Belongs to the peptidase U32 family.</text>
</comment>
<sequence length="416" mass="46906">MTPKTPCELLAPAGSLEKLKIAIHYGADAVYLGGEKYSLRAHATNFNETEILSGVHYAHKHKVKVYVTVNIMAHNRDLRSLPGYLLFLRDAEVDGLIISDPGIFRTARQITPDIPIHLSTQANITNFESARFWIEQGAKRLNLARELSYSELCEVREKIDAEIEVFVHGALCISYSGRCMLSNYLTGRNANQGDCAHPCRYSYRLEEAKRPDQFFPVEEDQRGTYIFNSKDLCLINRLPALVKAGVDSVKIEGRMKGIYYAGGMVRIYRAALDAINEARQGNRGDNIELDACFMEEINKLGSRGYTENFFSTHPDSDEMRYEGPKVEQIYIPAATVNHTGRECRVTARHVIRPGDMLEYMGQKLTNIPFEVTSIINSEGNTLTQANPKMEITMQTRPAIDWTQHAIIRKIQPGNIA</sequence>
<reference evidence="5 6" key="1">
    <citation type="submission" date="2020-08" db="EMBL/GenBank/DDBJ databases">
        <title>Bridging the membrane lipid divide: bacteria of the FCB group superphylum have the potential to synthesize archaeal ether lipids.</title>
        <authorList>
            <person name="Villanueva L."/>
            <person name="Von Meijenfeldt F.A.B."/>
            <person name="Westbye A.B."/>
            <person name="Yadav S."/>
            <person name="Hopmans E.C."/>
            <person name="Dutilh B.E."/>
            <person name="Sinninghe Damste J.S."/>
        </authorList>
    </citation>
    <scope>NUCLEOTIDE SEQUENCE [LARGE SCALE GENOMIC DNA]</scope>
    <source>
        <strain evidence="5">NIOZ-UU47</strain>
    </source>
</reference>
<name>A0A8J6NBN9_9BACT</name>
<evidence type="ECO:0000256" key="1">
    <source>
        <dbReference type="ARBA" id="ARBA00022670"/>
    </source>
</evidence>
<evidence type="ECO:0000313" key="5">
    <source>
        <dbReference type="EMBL" id="MBC8316754.1"/>
    </source>
</evidence>
<dbReference type="PANTHER" id="PTHR30217">
    <property type="entry name" value="PEPTIDASE U32 FAMILY"/>
    <property type="match status" value="1"/>
</dbReference>
<keyword evidence="1" id="KW-0645">Protease</keyword>
<feature type="domain" description="Peptidase family U32 C-terminal" evidence="4">
    <location>
        <begin position="339"/>
        <end position="408"/>
    </location>
</feature>
<comment type="caution">
    <text evidence="5">The sequence shown here is derived from an EMBL/GenBank/DDBJ whole genome shotgun (WGS) entry which is preliminary data.</text>
</comment>
<protein>
    <submittedName>
        <fullName evidence="5">U32 family peptidase</fullName>
    </submittedName>
</protein>